<proteinExistence type="predicted"/>
<reference evidence="2 3" key="1">
    <citation type="journal article" date="2016" name="Front. Microbiol.">
        <title>Genome and transcriptome sequences reveal the specific parasitism of the nematophagous Purpureocillium lilacinum 36-1.</title>
        <authorList>
            <person name="Xie J."/>
            <person name="Li S."/>
            <person name="Mo C."/>
            <person name="Xiao X."/>
            <person name="Peng D."/>
            <person name="Wang G."/>
            <person name="Xiao Y."/>
        </authorList>
    </citation>
    <scope>NUCLEOTIDE SEQUENCE [LARGE SCALE GENOMIC DNA]</scope>
    <source>
        <strain evidence="2 3">36-1</strain>
    </source>
</reference>
<dbReference type="EMBL" id="LCWV01000001">
    <property type="protein sequence ID" value="PWI76945.1"/>
    <property type="molecule type" value="Genomic_DNA"/>
</dbReference>
<feature type="compositionally biased region" description="Polar residues" evidence="1">
    <location>
        <begin position="62"/>
        <end position="76"/>
    </location>
</feature>
<dbReference type="AlphaFoldDB" id="A0A2U3ER18"/>
<organism evidence="2 3">
    <name type="scientific">Purpureocillium lilacinum</name>
    <name type="common">Paecilomyces lilacinus</name>
    <dbReference type="NCBI Taxonomy" id="33203"/>
    <lineage>
        <taxon>Eukaryota</taxon>
        <taxon>Fungi</taxon>
        <taxon>Dikarya</taxon>
        <taxon>Ascomycota</taxon>
        <taxon>Pezizomycotina</taxon>
        <taxon>Sordariomycetes</taxon>
        <taxon>Hypocreomycetidae</taxon>
        <taxon>Hypocreales</taxon>
        <taxon>Ophiocordycipitaceae</taxon>
        <taxon>Purpureocillium</taxon>
    </lineage>
</organism>
<dbReference type="Proteomes" id="UP000245956">
    <property type="component" value="Unassembled WGS sequence"/>
</dbReference>
<feature type="region of interest" description="Disordered" evidence="1">
    <location>
        <begin position="42"/>
        <end position="83"/>
    </location>
</feature>
<accession>A0A2U3ER18</accession>
<sequence length="149" mass="15816">MPTKKAGQLPGEAELLGQLLGIAVVRGRSSWVVVPVVPSAAARRNPGRSAEAQPPPAARETWTLSRPSAARGQQTRWDGDPAGGKLMAPFSALDSFLCGLGRRLFKAETSMGRRTVLSCHVKQPKELISQVRQLPAGAAETLGRKLGGR</sequence>
<name>A0A2U3ER18_PURLI</name>
<comment type="caution">
    <text evidence="2">The sequence shown here is derived from an EMBL/GenBank/DDBJ whole genome shotgun (WGS) entry which is preliminary data.</text>
</comment>
<evidence type="ECO:0000313" key="2">
    <source>
        <dbReference type="EMBL" id="PWI76945.1"/>
    </source>
</evidence>
<gene>
    <name evidence="2" type="ORF">PCL_04139</name>
</gene>
<protein>
    <submittedName>
        <fullName evidence="2">Uncharacterized protein</fullName>
    </submittedName>
</protein>
<evidence type="ECO:0000313" key="3">
    <source>
        <dbReference type="Proteomes" id="UP000245956"/>
    </source>
</evidence>
<evidence type="ECO:0000256" key="1">
    <source>
        <dbReference type="SAM" id="MobiDB-lite"/>
    </source>
</evidence>